<dbReference type="Proteomes" id="UP000184240">
    <property type="component" value="Unassembled WGS sequence"/>
</dbReference>
<dbReference type="Proteomes" id="UP000290037">
    <property type="component" value="Unassembled WGS sequence"/>
</dbReference>
<evidence type="ECO:0000313" key="2">
    <source>
        <dbReference type="EMBL" id="RXG28845.1"/>
    </source>
</evidence>
<dbReference type="EMBL" id="QOVN01000004">
    <property type="protein sequence ID" value="RXG28845.1"/>
    <property type="molecule type" value="Genomic_DNA"/>
</dbReference>
<evidence type="ECO:0000259" key="1">
    <source>
        <dbReference type="Pfam" id="PF02230"/>
    </source>
</evidence>
<protein>
    <submittedName>
        <fullName evidence="2 3">Esterase</fullName>
    </submittedName>
</protein>
<evidence type="ECO:0000313" key="5">
    <source>
        <dbReference type="Proteomes" id="UP000290037"/>
    </source>
</evidence>
<organism evidence="3 4">
    <name type="scientific">Leeuwenhoekiella palythoae</name>
    <dbReference type="NCBI Taxonomy" id="573501"/>
    <lineage>
        <taxon>Bacteria</taxon>
        <taxon>Pseudomonadati</taxon>
        <taxon>Bacteroidota</taxon>
        <taxon>Flavobacteriia</taxon>
        <taxon>Flavobacteriales</taxon>
        <taxon>Flavobacteriaceae</taxon>
        <taxon>Leeuwenhoekiella</taxon>
    </lineage>
</organism>
<name>A0A1M5SWH5_9FLAO</name>
<dbReference type="InterPro" id="IPR003140">
    <property type="entry name" value="PLipase/COase/thioEstase"/>
</dbReference>
<dbReference type="AlphaFoldDB" id="A0A1M5SWH5"/>
<dbReference type="InterPro" id="IPR029058">
    <property type="entry name" value="AB_hydrolase_fold"/>
</dbReference>
<keyword evidence="5" id="KW-1185">Reference proteome</keyword>
<accession>A0A1M5SWH5</accession>
<feature type="domain" description="Phospholipase/carboxylesterase/thioesterase" evidence="1">
    <location>
        <begin position="22"/>
        <end position="213"/>
    </location>
</feature>
<dbReference type="Gene3D" id="3.40.50.1820">
    <property type="entry name" value="alpha/beta hydrolase"/>
    <property type="match status" value="1"/>
</dbReference>
<reference evidence="3" key="2">
    <citation type="submission" date="2016-11" db="EMBL/GenBank/DDBJ databases">
        <authorList>
            <person name="Jaros S."/>
            <person name="Januszkiewicz K."/>
            <person name="Wedrychowicz H."/>
        </authorList>
    </citation>
    <scope>NUCLEOTIDE SEQUENCE [LARGE SCALE GENOMIC DNA]</scope>
    <source>
        <strain evidence="3">DSM 19859</strain>
    </source>
</reference>
<evidence type="ECO:0000313" key="3">
    <source>
        <dbReference type="EMBL" id="SHH42423.1"/>
    </source>
</evidence>
<dbReference type="SUPFAM" id="SSF53474">
    <property type="entry name" value="alpha/beta-Hydrolases"/>
    <property type="match status" value="1"/>
</dbReference>
<reference evidence="2 5" key="3">
    <citation type="submission" date="2018-07" db="EMBL/GenBank/DDBJ databases">
        <title>Leeuwenhoekiella genomics.</title>
        <authorList>
            <person name="Tahon G."/>
            <person name="Willems A."/>
        </authorList>
    </citation>
    <scope>NUCLEOTIDE SEQUENCE [LARGE SCALE GENOMIC DNA]</scope>
    <source>
        <strain evidence="2 5">LMG 24856</strain>
    </source>
</reference>
<dbReference type="OrthoDB" id="595091at2"/>
<gene>
    <name evidence="2" type="ORF">DSM01_2306</name>
    <name evidence="3" type="ORF">SAMN04487999_0169</name>
</gene>
<evidence type="ECO:0000313" key="4">
    <source>
        <dbReference type="Proteomes" id="UP000184240"/>
    </source>
</evidence>
<proteinExistence type="predicted"/>
<dbReference type="Pfam" id="PF02230">
    <property type="entry name" value="Abhydrolase_2"/>
    <property type="match status" value="1"/>
</dbReference>
<dbReference type="STRING" id="573501.SAMN04487999_0169"/>
<dbReference type="EMBL" id="FQXT01000001">
    <property type="protein sequence ID" value="SHH42423.1"/>
    <property type="molecule type" value="Genomic_DNA"/>
</dbReference>
<dbReference type="GO" id="GO:0016787">
    <property type="term" value="F:hydrolase activity"/>
    <property type="evidence" value="ECO:0007669"/>
    <property type="project" value="InterPro"/>
</dbReference>
<sequence>MNEEKSVSYTTTNTYQTLNTLNDQTKNIWIVCHGLGHLSTFFIKHFESLAPDPNYIIAPQAPSKYYQDKSYKYIGASWLTRENTEIEIENVLNYLDQVYNKELSSVDLQKYTVVLMGFSQGVSVITRWLAHREISCDVLILHSGKIPADVKHIANQPKRVFSIYGNEDPLISKEALRQQQQLAKSLFNASMEEVIFDGTHVVHEASLQQIANTVLNTL</sequence>
<reference evidence="4" key="1">
    <citation type="submission" date="2016-11" db="EMBL/GenBank/DDBJ databases">
        <authorList>
            <person name="Varghese N."/>
            <person name="Submissions S."/>
        </authorList>
    </citation>
    <scope>NUCLEOTIDE SEQUENCE [LARGE SCALE GENOMIC DNA]</scope>
    <source>
        <strain evidence="4">DSM 19859</strain>
    </source>
</reference>